<evidence type="ECO:0000313" key="7">
    <source>
        <dbReference type="Proteomes" id="UP001140510"/>
    </source>
</evidence>
<keyword evidence="2" id="KW-0378">Hydrolase</keyword>
<dbReference type="InterPro" id="IPR029058">
    <property type="entry name" value="AB_hydrolase_fold"/>
</dbReference>
<organism evidence="6 7">
    <name type="scientific">Didymella pomorum</name>
    <dbReference type="NCBI Taxonomy" id="749634"/>
    <lineage>
        <taxon>Eukaryota</taxon>
        <taxon>Fungi</taxon>
        <taxon>Dikarya</taxon>
        <taxon>Ascomycota</taxon>
        <taxon>Pezizomycotina</taxon>
        <taxon>Dothideomycetes</taxon>
        <taxon>Pleosporomycetidae</taxon>
        <taxon>Pleosporales</taxon>
        <taxon>Pleosporineae</taxon>
        <taxon>Didymellaceae</taxon>
        <taxon>Didymella</taxon>
    </lineage>
</organism>
<dbReference type="OrthoDB" id="2363873at2759"/>
<evidence type="ECO:0000313" key="6">
    <source>
        <dbReference type="EMBL" id="KAJ4405004.1"/>
    </source>
</evidence>
<accession>A0A9W8ZEM0</accession>
<evidence type="ECO:0000256" key="5">
    <source>
        <dbReference type="SAM" id="SignalP"/>
    </source>
</evidence>
<dbReference type="Proteomes" id="UP001140510">
    <property type="component" value="Unassembled WGS sequence"/>
</dbReference>
<dbReference type="GO" id="GO:0003847">
    <property type="term" value="F:1-alkyl-2-acetylglycerophosphocholine esterase activity"/>
    <property type="evidence" value="ECO:0007669"/>
    <property type="project" value="UniProtKB-EC"/>
</dbReference>
<reference evidence="6" key="1">
    <citation type="submission" date="2022-10" db="EMBL/GenBank/DDBJ databases">
        <title>Tapping the CABI collections for fungal endophytes: first genome assemblies for Collariella, Neodidymelliopsis, Ascochyta clinopodiicola, Didymella pomorum, Didymosphaeria variabile, Neocosmospora piperis and Neocucurbitaria cava.</title>
        <authorList>
            <person name="Hill R."/>
        </authorList>
    </citation>
    <scope>NUCLEOTIDE SEQUENCE</scope>
    <source>
        <strain evidence="6">IMI 355091</strain>
    </source>
</reference>
<dbReference type="SUPFAM" id="SSF53474">
    <property type="entry name" value="alpha/beta-Hydrolases"/>
    <property type="match status" value="1"/>
</dbReference>
<comment type="caution">
    <text evidence="6">The sequence shown here is derived from an EMBL/GenBank/DDBJ whole genome shotgun (WGS) entry which is preliminary data.</text>
</comment>
<name>A0A9W8ZEM0_9PLEO</name>
<evidence type="ECO:0000256" key="2">
    <source>
        <dbReference type="ARBA" id="ARBA00022801"/>
    </source>
</evidence>
<dbReference type="PANTHER" id="PTHR10272:SF14">
    <property type="entry name" value="PAF ACETYLHYDROLASE FAMILY PROTEIN"/>
    <property type="match status" value="1"/>
</dbReference>
<dbReference type="EMBL" id="JAPEVA010000038">
    <property type="protein sequence ID" value="KAJ4405004.1"/>
    <property type="molecule type" value="Genomic_DNA"/>
</dbReference>
<dbReference type="PANTHER" id="PTHR10272">
    <property type="entry name" value="PLATELET-ACTIVATING FACTOR ACETYLHYDROLASE"/>
    <property type="match status" value="1"/>
</dbReference>
<evidence type="ECO:0000256" key="3">
    <source>
        <dbReference type="ARBA" id="ARBA00022963"/>
    </source>
</evidence>
<keyword evidence="3" id="KW-0442">Lipid degradation</keyword>
<keyword evidence="5" id="KW-0732">Signal</keyword>
<sequence>MKSHALIITGLAGAFTISHSFVLPPPTGTFSVGSKAYDLPKITVDDPVAPNGTGTSVLLNVYYPTHRKASPSRYIWGGLSVLYDTYYALPNGTFRNLTARTAYNAEPLSFTEWRDLDLPTLVFSPPFAGPPSQAFHGLISDLVSHGYSVVTMDHPYEQPYLELPDGTGISGLPFNYDSNTEEGLKVIQRVHEYRLTDAHAVLSALPALSKRLSVPLNLTHFSFFGHSLGGSAALSQVLYERGLTNRYKHHILGALNMDGSLWGPAAVNDSSADLRIPSLILSSAHHKGDPQFADFDALESNWAKEINIGGKSNHTDFSDLIVLKQGLGIAGGEGAVSAERMIEITRELVGDFQDLVLGKGEGVLSGTNAVRAAWPELMWLYNKTGTGSL</sequence>
<proteinExistence type="predicted"/>
<keyword evidence="7" id="KW-1185">Reference proteome</keyword>
<feature type="chain" id="PRO_5040983965" description="1-alkyl-2-acetylglycerophosphocholine esterase" evidence="5">
    <location>
        <begin position="21"/>
        <end position="389"/>
    </location>
</feature>
<dbReference type="AlphaFoldDB" id="A0A9W8ZEM0"/>
<feature type="signal peptide" evidence="5">
    <location>
        <begin position="1"/>
        <end position="20"/>
    </location>
</feature>
<dbReference type="EC" id="3.1.1.47" evidence="1"/>
<evidence type="ECO:0000256" key="4">
    <source>
        <dbReference type="ARBA" id="ARBA00023098"/>
    </source>
</evidence>
<dbReference type="Gene3D" id="3.40.50.1820">
    <property type="entry name" value="alpha/beta hydrolase"/>
    <property type="match status" value="1"/>
</dbReference>
<gene>
    <name evidence="6" type="ORF">N0V91_005548</name>
</gene>
<protein>
    <recommendedName>
        <fullName evidence="1">1-alkyl-2-acetylglycerophosphocholine esterase</fullName>
        <ecNumber evidence="1">3.1.1.47</ecNumber>
    </recommendedName>
</protein>
<keyword evidence="4" id="KW-0443">Lipid metabolism</keyword>
<evidence type="ECO:0000256" key="1">
    <source>
        <dbReference type="ARBA" id="ARBA00013201"/>
    </source>
</evidence>
<dbReference type="GO" id="GO:0016042">
    <property type="term" value="P:lipid catabolic process"/>
    <property type="evidence" value="ECO:0007669"/>
    <property type="project" value="UniProtKB-KW"/>
</dbReference>